<dbReference type="Proteomes" id="UP000886595">
    <property type="component" value="Unassembled WGS sequence"/>
</dbReference>
<protein>
    <submittedName>
        <fullName evidence="3">Uncharacterized protein</fullName>
    </submittedName>
</protein>
<dbReference type="EMBL" id="JAAMPC010000003">
    <property type="protein sequence ID" value="KAG2320424.1"/>
    <property type="molecule type" value="Genomic_DNA"/>
</dbReference>
<keyword evidence="1" id="KW-0880">Kelch repeat</keyword>
<evidence type="ECO:0000313" key="4">
    <source>
        <dbReference type="Proteomes" id="UP000886595"/>
    </source>
</evidence>
<dbReference type="OrthoDB" id="10251809at2759"/>
<organism evidence="3 4">
    <name type="scientific">Brassica carinata</name>
    <name type="common">Ethiopian mustard</name>
    <name type="synonym">Abyssinian cabbage</name>
    <dbReference type="NCBI Taxonomy" id="52824"/>
    <lineage>
        <taxon>Eukaryota</taxon>
        <taxon>Viridiplantae</taxon>
        <taxon>Streptophyta</taxon>
        <taxon>Embryophyta</taxon>
        <taxon>Tracheophyta</taxon>
        <taxon>Spermatophyta</taxon>
        <taxon>Magnoliopsida</taxon>
        <taxon>eudicotyledons</taxon>
        <taxon>Gunneridae</taxon>
        <taxon>Pentapetalae</taxon>
        <taxon>rosids</taxon>
        <taxon>malvids</taxon>
        <taxon>Brassicales</taxon>
        <taxon>Brassicaceae</taxon>
        <taxon>Brassiceae</taxon>
        <taxon>Brassica</taxon>
    </lineage>
</organism>
<dbReference type="AlphaFoldDB" id="A0A8X8B1J5"/>
<dbReference type="PANTHER" id="PTHR46093">
    <property type="entry name" value="ACYL-COA-BINDING DOMAIN-CONTAINING PROTEIN 5"/>
    <property type="match status" value="1"/>
</dbReference>
<sequence length="258" mass="28739">MILGESSSGRGKRWGHTCNAVKGGTFLYVFGGYNTDNYRTNQVHLFDAAKQIWTQPMISGTPPPPRDSHSCTTVGDNLIVFGGTDGIKFLNDLYILDTLLWGEAPVPRDGHSATLVSKRPFVFGGCDEIYYNDLYILNTGNNRHVWKRAATIGCPPSVRDSHTCSSWKNKIVVIGGEDKQDYYLSDVHILDTDTFTWKELDTSGKLLTPRAGHVTVSLGRNLYVFGGFTDAQNLYDDLYVLDLDTCVWSKVLTIRVDT</sequence>
<dbReference type="InterPro" id="IPR015915">
    <property type="entry name" value="Kelch-typ_b-propeller"/>
</dbReference>
<proteinExistence type="predicted"/>
<gene>
    <name evidence="3" type="ORF">Bca52824_013637</name>
</gene>
<evidence type="ECO:0000256" key="2">
    <source>
        <dbReference type="ARBA" id="ARBA00022737"/>
    </source>
</evidence>
<evidence type="ECO:0000313" key="3">
    <source>
        <dbReference type="EMBL" id="KAG2320424.1"/>
    </source>
</evidence>
<accession>A0A8X8B1J5</accession>
<name>A0A8X8B1J5_BRACI</name>
<dbReference type="SUPFAM" id="SSF117281">
    <property type="entry name" value="Kelch motif"/>
    <property type="match status" value="2"/>
</dbReference>
<dbReference type="Gene3D" id="2.120.10.80">
    <property type="entry name" value="Kelch-type beta propeller"/>
    <property type="match status" value="2"/>
</dbReference>
<reference evidence="3 4" key="1">
    <citation type="submission" date="2020-02" db="EMBL/GenBank/DDBJ databases">
        <authorList>
            <person name="Ma Q."/>
            <person name="Huang Y."/>
            <person name="Song X."/>
            <person name="Pei D."/>
        </authorList>
    </citation>
    <scope>NUCLEOTIDE SEQUENCE [LARGE SCALE GENOMIC DNA]</scope>
    <source>
        <strain evidence="3">Sxm20200214</strain>
        <tissue evidence="3">Leaf</tissue>
    </source>
</reference>
<dbReference type="Pfam" id="PF24681">
    <property type="entry name" value="Kelch_KLHDC2_KLHL20_DRC7"/>
    <property type="match status" value="2"/>
</dbReference>
<keyword evidence="2" id="KW-0677">Repeat</keyword>
<dbReference type="PANTHER" id="PTHR46093:SF9">
    <property type="entry name" value="DCD DOMAIN-CONTAINING PROTEIN"/>
    <property type="match status" value="1"/>
</dbReference>
<keyword evidence="4" id="KW-1185">Reference proteome</keyword>
<evidence type="ECO:0000256" key="1">
    <source>
        <dbReference type="ARBA" id="ARBA00022441"/>
    </source>
</evidence>
<comment type="caution">
    <text evidence="3">The sequence shown here is derived from an EMBL/GenBank/DDBJ whole genome shotgun (WGS) entry which is preliminary data.</text>
</comment>